<dbReference type="RefSeq" id="WP_281735092.1">
    <property type="nucleotide sequence ID" value="NZ_JAKETQ010000001.1"/>
</dbReference>
<gene>
    <name evidence="1" type="ORF">ML536_04380</name>
</gene>
<accession>A0AA41UF28</accession>
<organism evidence="1 2">
    <name type="scientific">Paradevosia shaoguanensis</name>
    <dbReference type="NCBI Taxonomy" id="1335043"/>
    <lineage>
        <taxon>Bacteria</taxon>
        <taxon>Pseudomonadati</taxon>
        <taxon>Pseudomonadota</taxon>
        <taxon>Alphaproteobacteria</taxon>
        <taxon>Hyphomicrobiales</taxon>
        <taxon>Devosiaceae</taxon>
        <taxon>Paradevosia</taxon>
    </lineage>
</organism>
<sequence>MTILEFQPLKNATPVPATEENGGKQLAALLSWWRYRVRPPIAPAHLRGDLGLPPDGDAGQYEGVPTIKPMLLVLWRA</sequence>
<keyword evidence="2" id="KW-1185">Reference proteome</keyword>
<evidence type="ECO:0000313" key="1">
    <source>
        <dbReference type="EMBL" id="MCI0126056.1"/>
    </source>
</evidence>
<evidence type="ECO:0000313" key="2">
    <source>
        <dbReference type="Proteomes" id="UP001156140"/>
    </source>
</evidence>
<name>A0AA41UF28_9HYPH</name>
<protein>
    <submittedName>
        <fullName evidence="1">Uncharacterized protein</fullName>
    </submittedName>
</protein>
<dbReference type="AlphaFoldDB" id="A0AA41UF28"/>
<proteinExistence type="predicted"/>
<reference evidence="1" key="1">
    <citation type="submission" date="2022-03" db="EMBL/GenBank/DDBJ databases">
        <title>The complete genome sequence of a Methyloterrigena soli.</title>
        <authorList>
            <person name="Zi Z."/>
        </authorList>
    </citation>
    <scope>NUCLEOTIDE SEQUENCE</scope>
    <source>
        <strain evidence="1">M48</strain>
    </source>
</reference>
<comment type="caution">
    <text evidence="1">The sequence shown here is derived from an EMBL/GenBank/DDBJ whole genome shotgun (WGS) entry which is preliminary data.</text>
</comment>
<dbReference type="EMBL" id="JALAZD010000001">
    <property type="protein sequence ID" value="MCI0126056.1"/>
    <property type="molecule type" value="Genomic_DNA"/>
</dbReference>
<dbReference type="Proteomes" id="UP001156140">
    <property type="component" value="Unassembled WGS sequence"/>
</dbReference>